<sequence>MGSLHIDLDTLQLGMKEVTDAIGDIHKVNTEYKQEGVTSLPSYQALQEQLEMLDKLSDSMKNIMMLVTQSVTNAYTALLGVDAQAAEDMNK</sequence>
<name>A0ABS8FVK9_9FIRM</name>
<protein>
    <recommendedName>
        <fullName evidence="3">WXG100 family type VII secretion target</fullName>
    </recommendedName>
</protein>
<dbReference type="EMBL" id="JAJEQT010000013">
    <property type="protein sequence ID" value="MCC2219959.1"/>
    <property type="molecule type" value="Genomic_DNA"/>
</dbReference>
<keyword evidence="2" id="KW-1185">Reference proteome</keyword>
<evidence type="ECO:0000313" key="2">
    <source>
        <dbReference type="Proteomes" id="UP001198495"/>
    </source>
</evidence>
<organism evidence="1 2">
    <name type="scientific">Coprococcus hominis</name>
    <name type="common">ex Arizal et al. 2022</name>
    <dbReference type="NCBI Taxonomy" id="2881262"/>
    <lineage>
        <taxon>Bacteria</taxon>
        <taxon>Bacillati</taxon>
        <taxon>Bacillota</taxon>
        <taxon>Clostridia</taxon>
        <taxon>Lachnospirales</taxon>
        <taxon>Lachnospiraceae</taxon>
        <taxon>Coprococcus</taxon>
    </lineage>
</organism>
<evidence type="ECO:0008006" key="3">
    <source>
        <dbReference type="Google" id="ProtNLM"/>
    </source>
</evidence>
<proteinExistence type="predicted"/>
<dbReference type="Proteomes" id="UP001198495">
    <property type="component" value="Unassembled WGS sequence"/>
</dbReference>
<evidence type="ECO:0000313" key="1">
    <source>
        <dbReference type="EMBL" id="MCC2219959.1"/>
    </source>
</evidence>
<comment type="caution">
    <text evidence="1">The sequence shown here is derived from an EMBL/GenBank/DDBJ whole genome shotgun (WGS) entry which is preliminary data.</text>
</comment>
<reference evidence="1 2" key="1">
    <citation type="submission" date="2021-10" db="EMBL/GenBank/DDBJ databases">
        <title>Anaerobic single-cell dispensing facilitates the cultivation of human gut bacteria.</title>
        <authorList>
            <person name="Afrizal A."/>
        </authorList>
    </citation>
    <scope>NUCLEOTIDE SEQUENCE [LARGE SCALE GENOMIC DNA]</scope>
    <source>
        <strain evidence="1 2">CLA-AA-H212</strain>
    </source>
</reference>
<accession>A0ABS8FVK9</accession>
<gene>
    <name evidence="1" type="ORF">LKD28_13175</name>
</gene>
<dbReference type="RefSeq" id="WP_196020691.1">
    <property type="nucleotide sequence ID" value="NZ_JAJEQT010000013.1"/>
</dbReference>